<proteinExistence type="predicted"/>
<reference evidence="1" key="1">
    <citation type="submission" date="2014-09" db="EMBL/GenBank/DDBJ databases">
        <authorList>
            <person name="Magalhaes I.L.F."/>
            <person name="Oliveira U."/>
            <person name="Santos F.R."/>
            <person name="Vidigal T.H.D.A."/>
            <person name="Brescovit A.D."/>
            <person name="Santos A.J."/>
        </authorList>
    </citation>
    <scope>NUCLEOTIDE SEQUENCE</scope>
    <source>
        <tissue evidence="1">Shoot tissue taken approximately 20 cm above the soil surface</tissue>
    </source>
</reference>
<dbReference type="AlphaFoldDB" id="A0A0A9GPN4"/>
<evidence type="ECO:0000313" key="1">
    <source>
        <dbReference type="EMBL" id="JAE22593.1"/>
    </source>
</evidence>
<dbReference type="EMBL" id="GBRH01175303">
    <property type="protein sequence ID" value="JAE22593.1"/>
    <property type="molecule type" value="Transcribed_RNA"/>
</dbReference>
<reference evidence="1" key="2">
    <citation type="journal article" date="2015" name="Data Brief">
        <title>Shoot transcriptome of the giant reed, Arundo donax.</title>
        <authorList>
            <person name="Barrero R.A."/>
            <person name="Guerrero F.D."/>
            <person name="Moolhuijzen P."/>
            <person name="Goolsby J.A."/>
            <person name="Tidwell J."/>
            <person name="Bellgard S.E."/>
            <person name="Bellgard M.I."/>
        </authorList>
    </citation>
    <scope>NUCLEOTIDE SEQUENCE</scope>
    <source>
        <tissue evidence="1">Shoot tissue taken approximately 20 cm above the soil surface</tissue>
    </source>
</reference>
<accession>A0A0A9GPN4</accession>
<sequence length="71" mass="8451">MVVGNIIRSRRLFNCCIELWTFHYLSILPWSISRHYIFGSSIQTEEISSCCFSYHCNGSWFSSQLWRVLCH</sequence>
<protein>
    <submittedName>
        <fullName evidence="1">Uncharacterized protein</fullName>
    </submittedName>
</protein>
<name>A0A0A9GPN4_ARUDO</name>
<organism evidence="1">
    <name type="scientific">Arundo donax</name>
    <name type="common">Giant reed</name>
    <name type="synonym">Donax arundinaceus</name>
    <dbReference type="NCBI Taxonomy" id="35708"/>
    <lineage>
        <taxon>Eukaryota</taxon>
        <taxon>Viridiplantae</taxon>
        <taxon>Streptophyta</taxon>
        <taxon>Embryophyta</taxon>
        <taxon>Tracheophyta</taxon>
        <taxon>Spermatophyta</taxon>
        <taxon>Magnoliopsida</taxon>
        <taxon>Liliopsida</taxon>
        <taxon>Poales</taxon>
        <taxon>Poaceae</taxon>
        <taxon>PACMAD clade</taxon>
        <taxon>Arundinoideae</taxon>
        <taxon>Arundineae</taxon>
        <taxon>Arundo</taxon>
    </lineage>
</organism>